<evidence type="ECO:0000256" key="7">
    <source>
        <dbReference type="ARBA" id="ARBA00023242"/>
    </source>
</evidence>
<keyword evidence="4 8" id="KW-0238">DNA-binding</keyword>
<keyword evidence="6" id="KW-0804">Transcription</keyword>
<dbReference type="Gene3D" id="1.10.10.60">
    <property type="entry name" value="Homeodomain-like"/>
    <property type="match status" value="1"/>
</dbReference>
<name>A0ABD1H1W3_SALDI</name>
<evidence type="ECO:0000259" key="9">
    <source>
        <dbReference type="PROSITE" id="PS50071"/>
    </source>
</evidence>
<keyword evidence="5 8" id="KW-0371">Homeobox</keyword>
<dbReference type="InterPro" id="IPR008422">
    <property type="entry name" value="KN_HD"/>
</dbReference>
<protein>
    <submittedName>
        <fullName evidence="10">BEL1-like homeodomain protein</fullName>
    </submittedName>
</protein>
<dbReference type="InterPro" id="IPR009057">
    <property type="entry name" value="Homeodomain-like_sf"/>
</dbReference>
<feature type="domain" description="Homeobox" evidence="9">
    <location>
        <begin position="302"/>
        <end position="343"/>
    </location>
</feature>
<dbReference type="Pfam" id="PF07526">
    <property type="entry name" value="POX"/>
    <property type="match status" value="1"/>
</dbReference>
<proteinExistence type="inferred from homology"/>
<dbReference type="PANTHER" id="PTHR11850">
    <property type="entry name" value="HOMEOBOX PROTEIN TRANSCRIPTION FACTORS"/>
    <property type="match status" value="1"/>
</dbReference>
<evidence type="ECO:0000313" key="10">
    <source>
        <dbReference type="EMBL" id="KAL1549189.1"/>
    </source>
</evidence>
<feature type="DNA-binding region" description="Homeobox" evidence="8">
    <location>
        <begin position="304"/>
        <end position="344"/>
    </location>
</feature>
<dbReference type="SMART" id="SM00574">
    <property type="entry name" value="POX"/>
    <property type="match status" value="1"/>
</dbReference>
<keyword evidence="11" id="KW-1185">Reference proteome</keyword>
<dbReference type="EMBL" id="JBEAFC010000007">
    <property type="protein sequence ID" value="KAL1549189.1"/>
    <property type="molecule type" value="Genomic_DNA"/>
</dbReference>
<dbReference type="CDD" id="cd00086">
    <property type="entry name" value="homeodomain"/>
    <property type="match status" value="1"/>
</dbReference>
<evidence type="ECO:0000256" key="1">
    <source>
        <dbReference type="ARBA" id="ARBA00004123"/>
    </source>
</evidence>
<dbReference type="GO" id="GO:0003677">
    <property type="term" value="F:DNA binding"/>
    <property type="evidence" value="ECO:0007669"/>
    <property type="project" value="UniProtKB-UniRule"/>
</dbReference>
<comment type="subcellular location">
    <subcellularLocation>
        <location evidence="1 8">Nucleus</location>
    </subcellularLocation>
</comment>
<evidence type="ECO:0000256" key="3">
    <source>
        <dbReference type="ARBA" id="ARBA00023015"/>
    </source>
</evidence>
<dbReference type="InterPro" id="IPR050224">
    <property type="entry name" value="TALE_homeobox"/>
</dbReference>
<dbReference type="SMART" id="SM00389">
    <property type="entry name" value="HOX"/>
    <property type="match status" value="1"/>
</dbReference>
<evidence type="ECO:0000313" key="11">
    <source>
        <dbReference type="Proteomes" id="UP001567538"/>
    </source>
</evidence>
<dbReference type="GO" id="GO:0005634">
    <property type="term" value="C:nucleus"/>
    <property type="evidence" value="ECO:0007669"/>
    <property type="project" value="UniProtKB-SubCell"/>
</dbReference>
<dbReference type="PROSITE" id="PS50071">
    <property type="entry name" value="HOMEOBOX_2"/>
    <property type="match status" value="1"/>
</dbReference>
<dbReference type="Pfam" id="PF05920">
    <property type="entry name" value="Homeobox_KN"/>
    <property type="match status" value="1"/>
</dbReference>
<dbReference type="SUPFAM" id="SSF46689">
    <property type="entry name" value="Homeodomain-like"/>
    <property type="match status" value="1"/>
</dbReference>
<evidence type="ECO:0000256" key="5">
    <source>
        <dbReference type="ARBA" id="ARBA00023155"/>
    </source>
</evidence>
<dbReference type="InterPro" id="IPR006563">
    <property type="entry name" value="POX_dom"/>
</dbReference>
<dbReference type="InterPro" id="IPR001356">
    <property type="entry name" value="HD"/>
</dbReference>
<dbReference type="AlphaFoldDB" id="A0ABD1H1W3"/>
<evidence type="ECO:0000256" key="4">
    <source>
        <dbReference type="ARBA" id="ARBA00023125"/>
    </source>
</evidence>
<gene>
    <name evidence="10" type="primary">QSH1</name>
    <name evidence="10" type="ORF">AAHA92_17321</name>
</gene>
<comment type="similarity">
    <text evidence="2">Belongs to the TALE/BELL homeobox family.</text>
</comment>
<keyword evidence="7 8" id="KW-0539">Nucleus</keyword>
<reference evidence="10 11" key="1">
    <citation type="submission" date="2024-06" db="EMBL/GenBank/DDBJ databases">
        <title>A chromosome level genome sequence of Diviner's sage (Salvia divinorum).</title>
        <authorList>
            <person name="Ford S.A."/>
            <person name="Ro D.-K."/>
            <person name="Ness R.W."/>
            <person name="Phillips M.A."/>
        </authorList>
    </citation>
    <scope>NUCLEOTIDE SEQUENCE [LARGE SCALE GENOMIC DNA]</scope>
    <source>
        <strain evidence="10">SAF-2024a</strain>
        <tissue evidence="10">Leaf</tissue>
    </source>
</reference>
<evidence type="ECO:0000256" key="6">
    <source>
        <dbReference type="ARBA" id="ARBA00023163"/>
    </source>
</evidence>
<accession>A0ABD1H1W3</accession>
<keyword evidence="3" id="KW-0805">Transcription regulation</keyword>
<sequence length="472" mass="52429">MAERFEAYHVPQRTRRDKLRVVNNQTCAALYDPSLISPDFLNFAAGMGACQMYDLNPTTIQDINVVFDHDGAASTSSGQSLSLSLSSNHTNLPLELNLQKGYDSPVTLSAVPMGPFTGYASLLKGSRFLKPAQQLLEELCDVGRGNKTGVDSCLLDDPPLESEIVNGGSAVDQTRMKSRLLSMLDQVYKRYKQYYQQMQAAVAAFESVAGLSGATPFANLALKVMSKHFTSLKNAITDQLNFTSKSHGKINADRDETKLVENSGQGSYAQRQLHAGFVDQPIWRPHRGLPERAVTVLRAWLFEHFLHPYPTDTDKIMLAKQTGLSRNQVSNWFINARVRLWKPMVEEIHMLETRQRAEGNDQLPTMEVENTSTSIQRSGDFPFKRCREDQSEAPRGAMGQQMKMPCDNLLQNPHHNMGVGLNNKAGGVSLTLGLNAARRFGLDSHGESYVVSGFAAQNRQFIDGQMLHDFVG</sequence>
<comment type="caution">
    <text evidence="10">The sequence shown here is derived from an EMBL/GenBank/DDBJ whole genome shotgun (WGS) entry which is preliminary data.</text>
</comment>
<dbReference type="Proteomes" id="UP001567538">
    <property type="component" value="Unassembled WGS sequence"/>
</dbReference>
<organism evidence="10 11">
    <name type="scientific">Salvia divinorum</name>
    <name type="common">Maria pastora</name>
    <name type="synonym">Diviner's sage</name>
    <dbReference type="NCBI Taxonomy" id="28513"/>
    <lineage>
        <taxon>Eukaryota</taxon>
        <taxon>Viridiplantae</taxon>
        <taxon>Streptophyta</taxon>
        <taxon>Embryophyta</taxon>
        <taxon>Tracheophyta</taxon>
        <taxon>Spermatophyta</taxon>
        <taxon>Magnoliopsida</taxon>
        <taxon>eudicotyledons</taxon>
        <taxon>Gunneridae</taxon>
        <taxon>Pentapetalae</taxon>
        <taxon>asterids</taxon>
        <taxon>lamiids</taxon>
        <taxon>Lamiales</taxon>
        <taxon>Lamiaceae</taxon>
        <taxon>Nepetoideae</taxon>
        <taxon>Mentheae</taxon>
        <taxon>Salviinae</taxon>
        <taxon>Salvia</taxon>
        <taxon>Salvia subgen. Calosphace</taxon>
    </lineage>
</organism>
<evidence type="ECO:0000256" key="2">
    <source>
        <dbReference type="ARBA" id="ARBA00006454"/>
    </source>
</evidence>
<evidence type="ECO:0000256" key="8">
    <source>
        <dbReference type="PROSITE-ProRule" id="PRU00108"/>
    </source>
</evidence>
<dbReference type="FunFam" id="1.10.10.60:FF:000117">
    <property type="entry name" value="BEL1-like homeodomain protein 9"/>
    <property type="match status" value="1"/>
</dbReference>